<proteinExistence type="predicted"/>
<feature type="region of interest" description="Disordered" evidence="1">
    <location>
        <begin position="84"/>
        <end position="104"/>
    </location>
</feature>
<comment type="caution">
    <text evidence="2">The sequence shown here is derived from an EMBL/GenBank/DDBJ whole genome shotgun (WGS) entry which is preliminary data.</text>
</comment>
<evidence type="ECO:0000313" key="3">
    <source>
        <dbReference type="Proteomes" id="UP001206126"/>
    </source>
</evidence>
<evidence type="ECO:0000313" key="2">
    <source>
        <dbReference type="EMBL" id="MCS0808686.1"/>
    </source>
</evidence>
<dbReference type="EMBL" id="JANUHB010000002">
    <property type="protein sequence ID" value="MCS0808686.1"/>
    <property type="molecule type" value="Genomic_DNA"/>
</dbReference>
<name>A0ABT2DE34_9BURK</name>
<accession>A0ABT2DE34</accession>
<protein>
    <submittedName>
        <fullName evidence="2">DUF3168 domain-containing protein</fullName>
    </submittedName>
</protein>
<dbReference type="Proteomes" id="UP001206126">
    <property type="component" value="Unassembled WGS sequence"/>
</dbReference>
<organism evidence="2 3">
    <name type="scientific">Massilia agilis</name>
    <dbReference type="NCBI Taxonomy" id="1811226"/>
    <lineage>
        <taxon>Bacteria</taxon>
        <taxon>Pseudomonadati</taxon>
        <taxon>Pseudomonadota</taxon>
        <taxon>Betaproteobacteria</taxon>
        <taxon>Burkholderiales</taxon>
        <taxon>Oxalobacteraceae</taxon>
        <taxon>Telluria group</taxon>
        <taxon>Massilia</taxon>
    </lineage>
</organism>
<dbReference type="InterPro" id="IPR021508">
    <property type="entry name" value="Gp17-like"/>
</dbReference>
<sequence length="117" mass="13128">MTLEERLTSLLRGICPNIYRTVAPFDAPRPYVTYQRIGGNSLVWMDNTLADKRNALCQINTWAEDPAQSDALIQAIESALLASPDLKAEPQGESQDASEPDMELYGARQDWSIWADR</sequence>
<dbReference type="Pfam" id="PF11367">
    <property type="entry name" value="Tail_completion_gp17"/>
    <property type="match status" value="1"/>
</dbReference>
<keyword evidence="3" id="KW-1185">Reference proteome</keyword>
<evidence type="ECO:0000256" key="1">
    <source>
        <dbReference type="SAM" id="MobiDB-lite"/>
    </source>
</evidence>
<reference evidence="2 3" key="1">
    <citation type="submission" date="2022-08" db="EMBL/GenBank/DDBJ databases">
        <title>Reclassification of Massilia species as members of the genera Telluria, Duganella, Pseudoduganella, Mokoshia gen. nov. and Zemynaea gen. nov. using orthogonal and non-orthogonal genome-based approaches.</title>
        <authorList>
            <person name="Bowman J.P."/>
        </authorList>
    </citation>
    <scope>NUCLEOTIDE SEQUENCE [LARGE SCALE GENOMIC DNA]</scope>
    <source>
        <strain evidence="2 3">JCM 31605</strain>
    </source>
</reference>
<dbReference type="RefSeq" id="WP_258822449.1">
    <property type="nucleotide sequence ID" value="NZ_JANUHB010000002.1"/>
</dbReference>
<gene>
    <name evidence="2" type="ORF">NX774_12220</name>
</gene>